<keyword evidence="4" id="KW-0408">Iron</keyword>
<comment type="similarity">
    <text evidence="3">Belongs to the prokaryotic molybdopterin-containing oxidoreductase family.</text>
</comment>
<evidence type="ECO:0000256" key="3">
    <source>
        <dbReference type="ARBA" id="ARBA00010312"/>
    </source>
</evidence>
<evidence type="ECO:0000256" key="2">
    <source>
        <dbReference type="ARBA" id="ARBA00004196"/>
    </source>
</evidence>
<reference evidence="6 7" key="1">
    <citation type="submission" date="2024-05" db="EMBL/GenBank/DDBJ databases">
        <authorList>
            <person name="De Oliveira J.P."/>
            <person name="Noriler S.A."/>
            <person name="De Oliveira A.G."/>
            <person name="Sipoli D.S."/>
        </authorList>
    </citation>
    <scope>NUCLEOTIDE SEQUENCE [LARGE SCALE GENOMIC DNA]</scope>
    <source>
        <strain evidence="6 7">LABIM186</strain>
    </source>
</reference>
<dbReference type="PANTHER" id="PTHR43598:SF1">
    <property type="entry name" value="FORMATE DEHYDROGENASE-O MAJOR SUBUNIT"/>
    <property type="match status" value="1"/>
</dbReference>
<dbReference type="Gene3D" id="3.40.228.10">
    <property type="entry name" value="Dimethylsulfoxide Reductase, domain 2"/>
    <property type="match status" value="1"/>
</dbReference>
<dbReference type="SUPFAM" id="SSF53706">
    <property type="entry name" value="Formate dehydrogenase/DMSO reductase, domains 1-3"/>
    <property type="match status" value="1"/>
</dbReference>
<sequence>APNRTATILYALGWTHHTNGSQIIRTAAMIQLLLGNIGMPGGGINALRGHSNVQGYTDLGLLSQSLPGYLPLPSEKMATLADYLQKATPAASLPGQVNYWQNTDKFFISLMKSFYGDAA</sequence>
<dbReference type="PANTHER" id="PTHR43598">
    <property type="entry name" value="TUNGSTEN-CONTAINING FORMYLMETHANOFURAN DEHYDROGENASE 2 SUBUNIT B"/>
    <property type="match status" value="1"/>
</dbReference>
<protein>
    <submittedName>
        <fullName evidence="6">Formate dehydrogenase</fullName>
    </submittedName>
</protein>
<feature type="non-terminal residue" evidence="6">
    <location>
        <position position="1"/>
    </location>
</feature>
<evidence type="ECO:0000256" key="1">
    <source>
        <dbReference type="ARBA" id="ARBA00001966"/>
    </source>
</evidence>
<gene>
    <name evidence="6" type="ORF">ABH309_23160</name>
</gene>
<keyword evidence="7" id="KW-1185">Reference proteome</keyword>
<accession>A0ABV0HB93</accession>
<keyword evidence="4" id="KW-0004">4Fe-4S</keyword>
<evidence type="ECO:0000256" key="5">
    <source>
        <dbReference type="ARBA" id="ARBA00023002"/>
    </source>
</evidence>
<evidence type="ECO:0000256" key="4">
    <source>
        <dbReference type="ARBA" id="ARBA00022485"/>
    </source>
</evidence>
<keyword evidence="5" id="KW-0560">Oxidoreductase</keyword>
<comment type="cofactor">
    <cofactor evidence="1">
        <name>[4Fe-4S] cluster</name>
        <dbReference type="ChEBI" id="CHEBI:49883"/>
    </cofactor>
</comment>
<evidence type="ECO:0000313" key="7">
    <source>
        <dbReference type="Proteomes" id="UP001438292"/>
    </source>
</evidence>
<name>A0ABV0HB93_9NEIS</name>
<dbReference type="Gene3D" id="3.40.50.740">
    <property type="match status" value="1"/>
</dbReference>
<dbReference type="Proteomes" id="UP001438292">
    <property type="component" value="Unassembled WGS sequence"/>
</dbReference>
<keyword evidence="4" id="KW-0411">Iron-sulfur</keyword>
<proteinExistence type="inferred from homology"/>
<comment type="subcellular location">
    <subcellularLocation>
        <location evidence="2">Cell envelope</location>
    </subcellularLocation>
</comment>
<comment type="caution">
    <text evidence="6">The sequence shown here is derived from an EMBL/GenBank/DDBJ whole genome shotgun (WGS) entry which is preliminary data.</text>
</comment>
<feature type="non-terminal residue" evidence="6">
    <location>
        <position position="119"/>
    </location>
</feature>
<evidence type="ECO:0000313" key="6">
    <source>
        <dbReference type="EMBL" id="MEO3957348.1"/>
    </source>
</evidence>
<dbReference type="EMBL" id="JBDQQU010000324">
    <property type="protein sequence ID" value="MEO3957348.1"/>
    <property type="molecule type" value="Genomic_DNA"/>
</dbReference>
<organism evidence="6 7">
    <name type="scientific">Chromobacterium piscinae</name>
    <dbReference type="NCBI Taxonomy" id="686831"/>
    <lineage>
        <taxon>Bacteria</taxon>
        <taxon>Pseudomonadati</taxon>
        <taxon>Pseudomonadota</taxon>
        <taxon>Betaproteobacteria</taxon>
        <taxon>Neisseriales</taxon>
        <taxon>Chromobacteriaceae</taxon>
        <taxon>Chromobacterium</taxon>
    </lineage>
</organism>
<keyword evidence="4" id="KW-0479">Metal-binding</keyword>